<proteinExistence type="predicted"/>
<gene>
    <name evidence="2" type="ORF">IWZ03DRAFT_174253</name>
</gene>
<keyword evidence="3" id="KW-1185">Reference proteome</keyword>
<evidence type="ECO:0000313" key="3">
    <source>
        <dbReference type="Proteomes" id="UP001363622"/>
    </source>
</evidence>
<evidence type="ECO:0000256" key="1">
    <source>
        <dbReference type="SAM" id="Phobius"/>
    </source>
</evidence>
<keyword evidence="1" id="KW-1133">Transmembrane helix</keyword>
<name>A0ABR1KM03_9PEZI</name>
<dbReference type="EMBL" id="JBBPHU010000005">
    <property type="protein sequence ID" value="KAK7517527.1"/>
    <property type="molecule type" value="Genomic_DNA"/>
</dbReference>
<reference evidence="2 3" key="1">
    <citation type="submission" date="2024-04" db="EMBL/GenBank/DDBJ databases">
        <title>Phyllosticta paracitricarpa is synonymous to the EU quarantine fungus P. citricarpa based on phylogenomic analyses.</title>
        <authorList>
            <consortium name="Lawrence Berkeley National Laboratory"/>
            <person name="Van Ingen-Buijs V.A."/>
            <person name="Van Westerhoven A.C."/>
            <person name="Haridas S."/>
            <person name="Skiadas P."/>
            <person name="Martin F."/>
            <person name="Groenewald J.Z."/>
            <person name="Crous P.W."/>
            <person name="Seidl M.F."/>
        </authorList>
    </citation>
    <scope>NUCLEOTIDE SEQUENCE [LARGE SCALE GENOMIC DNA]</scope>
    <source>
        <strain evidence="2 3">CBS 123371</strain>
    </source>
</reference>
<accession>A0ABR1KM03</accession>
<organism evidence="2 3">
    <name type="scientific">Phyllosticta citriasiana</name>
    <dbReference type="NCBI Taxonomy" id="595635"/>
    <lineage>
        <taxon>Eukaryota</taxon>
        <taxon>Fungi</taxon>
        <taxon>Dikarya</taxon>
        <taxon>Ascomycota</taxon>
        <taxon>Pezizomycotina</taxon>
        <taxon>Dothideomycetes</taxon>
        <taxon>Dothideomycetes incertae sedis</taxon>
        <taxon>Botryosphaeriales</taxon>
        <taxon>Phyllostictaceae</taxon>
        <taxon>Phyllosticta</taxon>
    </lineage>
</organism>
<keyword evidence="1" id="KW-0472">Membrane</keyword>
<feature type="transmembrane region" description="Helical" evidence="1">
    <location>
        <begin position="46"/>
        <end position="69"/>
    </location>
</feature>
<keyword evidence="1" id="KW-0812">Transmembrane</keyword>
<evidence type="ECO:0000313" key="2">
    <source>
        <dbReference type="EMBL" id="KAK7517527.1"/>
    </source>
</evidence>
<sequence>MSLFNSHPLQMHQEHHHQDYHMLDFFDEITMPSPPPEAPLPTPDSVIHLIMATFSFTLSLTLVVLPILCPQQPSWFPWLSALTTFTIVTTNRLHSRLGHTPWTDTFEIGRDTLVVVITALISPFLPSTPSPCWARTSDPSLPASERLIVECVFDCPSLTAFGRVERVVLWVY</sequence>
<comment type="caution">
    <text evidence="2">The sequence shown here is derived from an EMBL/GenBank/DDBJ whole genome shotgun (WGS) entry which is preliminary data.</text>
</comment>
<protein>
    <submittedName>
        <fullName evidence="2">Uncharacterized protein</fullName>
    </submittedName>
</protein>
<dbReference type="Proteomes" id="UP001363622">
    <property type="component" value="Unassembled WGS sequence"/>
</dbReference>